<dbReference type="InterPro" id="IPR019412">
    <property type="entry name" value="IML2/TPR_39"/>
</dbReference>
<dbReference type="GO" id="GO:0060271">
    <property type="term" value="P:cilium assembly"/>
    <property type="evidence" value="ECO:0007669"/>
    <property type="project" value="TreeGrafter"/>
</dbReference>
<dbReference type="PANTHER" id="PTHR31859:SF1">
    <property type="entry name" value="TETRATRICOPEPTIDE REPEAT PROTEIN 39C"/>
    <property type="match status" value="1"/>
</dbReference>
<keyword evidence="3" id="KW-1185">Reference proteome</keyword>
<dbReference type="EnsemblMetazoa" id="SMAR003943-RA">
    <property type="protein sequence ID" value="SMAR003943-PA"/>
    <property type="gene ID" value="SMAR003943"/>
</dbReference>
<evidence type="ECO:0000313" key="2">
    <source>
        <dbReference type="EnsemblMetazoa" id="SMAR003943-PA"/>
    </source>
</evidence>
<sequence>MSLSSPSTPSTTKNQNLPVTGDRELALHGINLLLNNKSKAAEEIFNRHKDDCIEMRMGYCFLVFLNALMTFEEEKINLAHKTLKETENKFAHEISTFQSMKRMVLGQTNSVENNVEKRLEEQIGIADCQVCMAILIFTQQDLTSYIKGGWILRKAWKVYDRTYREIKSLYDQFVVHLPSSSSTIPAAKVVKSPRPKSASNSPSTSFSSSLSPETISRLLASVSFGYGTFQLCISLLPPSLLKIIHFLGFDSDREVAVEYMMYARKGSDIRAPFSTLGLLWYHTIVRPFFSLDGHNVVAGVKAAEFLLKESQPHYGEGALFLFYKGRIDRLKGNLDEAIGTYNKALLASSQREIQLICVHEMGWCYILQFNWNEACNAFLRLKSESRWAKSYYGYLIAVSYGVLDELAKCRNALADIPSLVRSKNNQLEAFVLKRSIRLLKENADRQEMLLYGMELLYLWHAIPSCTDDIKALMLYECSNIGVKKLLPLKCLVEGALHNDIGNRDLSIQCLEECIARSSDIKDDTHIPAFATYELSIILLQEHGTHARGKSLLIHVKDDFKGYDFENRLSVRIHAAVRGLERSASSKTSFKTITSAN</sequence>
<feature type="region of interest" description="Disordered" evidence="1">
    <location>
        <begin position="1"/>
        <end position="20"/>
    </location>
</feature>
<name>T1IS80_STRMM</name>
<dbReference type="PhylomeDB" id="T1IS80"/>
<dbReference type="EMBL" id="JH431425">
    <property type="status" value="NOT_ANNOTATED_CDS"/>
    <property type="molecule type" value="Genomic_DNA"/>
</dbReference>
<feature type="compositionally biased region" description="Low complexity" evidence="1">
    <location>
        <begin position="197"/>
        <end position="210"/>
    </location>
</feature>
<dbReference type="HOGENOM" id="CLU_010086_4_1_1"/>
<evidence type="ECO:0008006" key="4">
    <source>
        <dbReference type="Google" id="ProtNLM"/>
    </source>
</evidence>
<dbReference type="Gene3D" id="1.25.40.10">
    <property type="entry name" value="Tetratricopeptide repeat domain"/>
    <property type="match status" value="1"/>
</dbReference>
<dbReference type="eggNOG" id="KOG3783">
    <property type="taxonomic scope" value="Eukaryota"/>
</dbReference>
<accession>T1IS80</accession>
<organism evidence="2 3">
    <name type="scientific">Strigamia maritima</name>
    <name type="common">European centipede</name>
    <name type="synonym">Geophilus maritimus</name>
    <dbReference type="NCBI Taxonomy" id="126957"/>
    <lineage>
        <taxon>Eukaryota</taxon>
        <taxon>Metazoa</taxon>
        <taxon>Ecdysozoa</taxon>
        <taxon>Arthropoda</taxon>
        <taxon>Myriapoda</taxon>
        <taxon>Chilopoda</taxon>
        <taxon>Pleurostigmophora</taxon>
        <taxon>Geophilomorpha</taxon>
        <taxon>Linotaeniidae</taxon>
        <taxon>Strigamia</taxon>
    </lineage>
</organism>
<evidence type="ECO:0000256" key="1">
    <source>
        <dbReference type="SAM" id="MobiDB-lite"/>
    </source>
</evidence>
<dbReference type="SUPFAM" id="SSF48452">
    <property type="entry name" value="TPR-like"/>
    <property type="match status" value="1"/>
</dbReference>
<reference evidence="2" key="2">
    <citation type="submission" date="2015-02" db="UniProtKB">
        <authorList>
            <consortium name="EnsemblMetazoa"/>
        </authorList>
    </citation>
    <scope>IDENTIFICATION</scope>
</reference>
<dbReference type="Proteomes" id="UP000014500">
    <property type="component" value="Unassembled WGS sequence"/>
</dbReference>
<reference evidence="3" key="1">
    <citation type="submission" date="2011-05" db="EMBL/GenBank/DDBJ databases">
        <authorList>
            <person name="Richards S.R."/>
            <person name="Qu J."/>
            <person name="Jiang H."/>
            <person name="Jhangiani S.N."/>
            <person name="Agravi P."/>
            <person name="Goodspeed R."/>
            <person name="Gross S."/>
            <person name="Mandapat C."/>
            <person name="Jackson L."/>
            <person name="Mathew T."/>
            <person name="Pu L."/>
            <person name="Thornton R."/>
            <person name="Saada N."/>
            <person name="Wilczek-Boney K.B."/>
            <person name="Lee S."/>
            <person name="Kovar C."/>
            <person name="Wu Y."/>
            <person name="Scherer S.E."/>
            <person name="Worley K.C."/>
            <person name="Muzny D.M."/>
            <person name="Gibbs R."/>
        </authorList>
    </citation>
    <scope>NUCLEOTIDE SEQUENCE</scope>
    <source>
        <strain evidence="3">Brora</strain>
    </source>
</reference>
<evidence type="ECO:0000313" key="3">
    <source>
        <dbReference type="Proteomes" id="UP000014500"/>
    </source>
</evidence>
<dbReference type="Pfam" id="PF10300">
    <property type="entry name" value="Iml2-TPR_39"/>
    <property type="match status" value="1"/>
</dbReference>
<feature type="region of interest" description="Disordered" evidence="1">
    <location>
        <begin position="191"/>
        <end position="210"/>
    </location>
</feature>
<dbReference type="AlphaFoldDB" id="T1IS80"/>
<dbReference type="STRING" id="126957.T1IS80"/>
<dbReference type="OMA" id="AFHSDIY"/>
<protein>
    <recommendedName>
        <fullName evidence="4">Tetratricopeptide repeat protein 39C</fullName>
    </recommendedName>
</protein>
<feature type="compositionally biased region" description="Low complexity" evidence="1">
    <location>
        <begin position="1"/>
        <end position="12"/>
    </location>
</feature>
<dbReference type="InterPro" id="IPR011990">
    <property type="entry name" value="TPR-like_helical_dom_sf"/>
</dbReference>
<proteinExistence type="predicted"/>
<dbReference type="PANTHER" id="PTHR31859">
    <property type="entry name" value="TETRATRICOPEPTIDE REPEAT PROTEIN 39 FAMILY MEMBER"/>
    <property type="match status" value="1"/>
</dbReference>